<evidence type="ECO:0000313" key="1">
    <source>
        <dbReference type="EMBL" id="GFD61092.1"/>
    </source>
</evidence>
<protein>
    <submittedName>
        <fullName evidence="1">Uncharacterized protein</fullName>
    </submittedName>
</protein>
<accession>A0A699XM42</accession>
<proteinExistence type="predicted"/>
<sequence>SVADSTRLKAKGIVMQEPSEAKTTIILIPSQVKDKRKGKMVEPEMPLKKKAQISLDEELTFKLQAEQEEEEERIAREKA</sequence>
<comment type="caution">
    <text evidence="1">The sequence shown here is derived from an EMBL/GenBank/DDBJ whole genome shotgun (WGS) entry which is preliminary data.</text>
</comment>
<organism evidence="1">
    <name type="scientific">Tanacetum cinerariifolium</name>
    <name type="common">Dalmatian daisy</name>
    <name type="synonym">Chrysanthemum cinerariifolium</name>
    <dbReference type="NCBI Taxonomy" id="118510"/>
    <lineage>
        <taxon>Eukaryota</taxon>
        <taxon>Viridiplantae</taxon>
        <taxon>Streptophyta</taxon>
        <taxon>Embryophyta</taxon>
        <taxon>Tracheophyta</taxon>
        <taxon>Spermatophyta</taxon>
        <taxon>Magnoliopsida</taxon>
        <taxon>eudicotyledons</taxon>
        <taxon>Gunneridae</taxon>
        <taxon>Pentapetalae</taxon>
        <taxon>asterids</taxon>
        <taxon>campanulids</taxon>
        <taxon>Asterales</taxon>
        <taxon>Asteraceae</taxon>
        <taxon>Asteroideae</taxon>
        <taxon>Anthemideae</taxon>
        <taxon>Anthemidinae</taxon>
        <taxon>Tanacetum</taxon>
    </lineage>
</organism>
<name>A0A699XM42_TANCI</name>
<dbReference type="AlphaFoldDB" id="A0A699XM42"/>
<dbReference type="EMBL" id="BKCJ011886636">
    <property type="protein sequence ID" value="GFD61092.1"/>
    <property type="molecule type" value="Genomic_DNA"/>
</dbReference>
<feature type="non-terminal residue" evidence="1">
    <location>
        <position position="79"/>
    </location>
</feature>
<gene>
    <name evidence="1" type="ORF">Tci_933061</name>
</gene>
<feature type="non-terminal residue" evidence="1">
    <location>
        <position position="1"/>
    </location>
</feature>
<reference evidence="1" key="1">
    <citation type="journal article" date="2019" name="Sci. Rep.">
        <title>Draft genome of Tanacetum cinerariifolium, the natural source of mosquito coil.</title>
        <authorList>
            <person name="Yamashiro T."/>
            <person name="Shiraishi A."/>
            <person name="Satake H."/>
            <person name="Nakayama K."/>
        </authorList>
    </citation>
    <scope>NUCLEOTIDE SEQUENCE</scope>
</reference>